<protein>
    <submittedName>
        <fullName evidence="2">Uncharacterized protein</fullName>
    </submittedName>
</protein>
<dbReference type="Proteomes" id="UP000202440">
    <property type="component" value="Chromosome"/>
</dbReference>
<dbReference type="PROSITE" id="PS51257">
    <property type="entry name" value="PROKAR_LIPOPROTEIN"/>
    <property type="match status" value="1"/>
</dbReference>
<feature type="chain" id="PRO_5012239893" evidence="1">
    <location>
        <begin position="18"/>
        <end position="278"/>
    </location>
</feature>
<evidence type="ECO:0000256" key="1">
    <source>
        <dbReference type="SAM" id="SignalP"/>
    </source>
</evidence>
<dbReference type="KEGG" id="bsan:CHH28_03920"/>
<feature type="signal peptide" evidence="1">
    <location>
        <begin position="1"/>
        <end position="17"/>
    </location>
</feature>
<evidence type="ECO:0000313" key="2">
    <source>
        <dbReference type="EMBL" id="ASP37872.1"/>
    </source>
</evidence>
<keyword evidence="3" id="KW-1185">Reference proteome</keyword>
<sequence>MTLGRLSLALMTSLTLAGCATSNIGQQADYVGTEAGSAPLDISASFNPALCSNQIGYLAFSVTNPSSDFYTLDNAELHLPEGHEQQFHVLAGRELIAWADAQNNLTLRNQHNTNLARLAAVSVARLMADSSNDNANVVGAGIGAITAADILTEEAEKASIPAGTSSNHLYEENLMVPPGMDRTFWVALQAKPNAPLLTEISVSYTDAEGKTQRFSAELNKWQNCEWQQQRIADVRKWGAANGLIRVGRQTGGGTYYMAHDLLEVAEKYQQQHELASSE</sequence>
<dbReference type="AlphaFoldDB" id="A0A222FGX8"/>
<proteinExistence type="predicted"/>
<organism evidence="2 3">
    <name type="scientific">Bacterioplanes sanyensis</name>
    <dbReference type="NCBI Taxonomy" id="1249553"/>
    <lineage>
        <taxon>Bacteria</taxon>
        <taxon>Pseudomonadati</taxon>
        <taxon>Pseudomonadota</taxon>
        <taxon>Gammaproteobacteria</taxon>
        <taxon>Oceanospirillales</taxon>
        <taxon>Oceanospirillaceae</taxon>
        <taxon>Bacterioplanes</taxon>
    </lineage>
</organism>
<reference evidence="2 3" key="1">
    <citation type="submission" date="2017-07" db="EMBL/GenBank/DDBJ databases">
        <title>Annotated genome sequence of Bacterioplanes sanyensis isolated from Red Sea.</title>
        <authorList>
            <person name="Rehman Z.U."/>
        </authorList>
    </citation>
    <scope>NUCLEOTIDE SEQUENCE [LARGE SCALE GENOMIC DNA]</scope>
    <source>
        <strain evidence="2 3">NV9</strain>
    </source>
</reference>
<dbReference type="RefSeq" id="WP_094059081.1">
    <property type="nucleotide sequence ID" value="NZ_CP022530.1"/>
</dbReference>
<evidence type="ECO:0000313" key="3">
    <source>
        <dbReference type="Proteomes" id="UP000202440"/>
    </source>
</evidence>
<keyword evidence="1" id="KW-0732">Signal</keyword>
<accession>A0A222FGX8</accession>
<dbReference type="EMBL" id="CP022530">
    <property type="protein sequence ID" value="ASP37872.1"/>
    <property type="molecule type" value="Genomic_DNA"/>
</dbReference>
<name>A0A222FGX8_9GAMM</name>
<gene>
    <name evidence="2" type="ORF">CHH28_03920</name>
</gene>